<dbReference type="EMBL" id="JAHESE010000023">
    <property type="protein sequence ID" value="MBT1710507.1"/>
    <property type="molecule type" value="Genomic_DNA"/>
</dbReference>
<feature type="domain" description="Phosphatidate phosphatase APP1 catalytic" evidence="1">
    <location>
        <begin position="125"/>
        <end position="277"/>
    </location>
</feature>
<dbReference type="AlphaFoldDB" id="A0AAP2E2J4"/>
<evidence type="ECO:0000313" key="3">
    <source>
        <dbReference type="Proteomes" id="UP001319080"/>
    </source>
</evidence>
<dbReference type="InterPro" id="IPR052935">
    <property type="entry name" value="Mg2+_PAP"/>
</dbReference>
<dbReference type="InterPro" id="IPR019236">
    <property type="entry name" value="APP1_cat"/>
</dbReference>
<accession>A0AAP2E2J4</accession>
<dbReference type="Proteomes" id="UP001319080">
    <property type="component" value="Unassembled WGS sequence"/>
</dbReference>
<dbReference type="RefSeq" id="WP_254086080.1">
    <property type="nucleotide sequence ID" value="NZ_JAHESE010000023.1"/>
</dbReference>
<organism evidence="2 3">
    <name type="scientific">Dawidia cretensis</name>
    <dbReference type="NCBI Taxonomy" id="2782350"/>
    <lineage>
        <taxon>Bacteria</taxon>
        <taxon>Pseudomonadati</taxon>
        <taxon>Bacteroidota</taxon>
        <taxon>Cytophagia</taxon>
        <taxon>Cytophagales</taxon>
        <taxon>Chryseotaleaceae</taxon>
        <taxon>Dawidia</taxon>
    </lineage>
</organism>
<gene>
    <name evidence="2" type="ORF">KK062_19845</name>
</gene>
<dbReference type="PANTHER" id="PTHR28208:SF3">
    <property type="entry name" value="PHOSPHATIDATE PHOSPHATASE APP1"/>
    <property type="match status" value="1"/>
</dbReference>
<sequence length="314" mass="35920">MSTKKIPVLLSFYALSNGKEALMFGQIATTRLNDLSFAAYSPRRTFRTLFALYRTRPVAHISVRLHFGSVSIPAKTDATGAFFFKHPVEQVLGTLQRVTLDAGGEVTLLEGLYLRTIHHVVSPMVMVSDIDDTLLHSFIRNKLRKLRTLLFTPVEKRGAVKNMRELMFDAVQQGGTVLYLSNSEQNLYPLIYRFLLHNKFPAGPLFLKQLRKLRDVFLYRKVGVPGIHKLKMLDQILALFPDKQFALVGDNTQLDLPIYLTASEKYPDNIRYILIRKARRSSSAQALVKKTEARLREQNITLYYDENLPTSLSW</sequence>
<keyword evidence="3" id="KW-1185">Reference proteome</keyword>
<name>A0AAP2E2J4_9BACT</name>
<dbReference type="GO" id="GO:0008195">
    <property type="term" value="F:phosphatidate phosphatase activity"/>
    <property type="evidence" value="ECO:0007669"/>
    <property type="project" value="InterPro"/>
</dbReference>
<evidence type="ECO:0000259" key="1">
    <source>
        <dbReference type="Pfam" id="PF09949"/>
    </source>
</evidence>
<comment type="caution">
    <text evidence="2">The sequence shown here is derived from an EMBL/GenBank/DDBJ whole genome shotgun (WGS) entry which is preliminary data.</text>
</comment>
<proteinExistence type="predicted"/>
<evidence type="ECO:0000313" key="2">
    <source>
        <dbReference type="EMBL" id="MBT1710507.1"/>
    </source>
</evidence>
<dbReference type="Pfam" id="PF09949">
    <property type="entry name" value="APP1_cat"/>
    <property type="match status" value="1"/>
</dbReference>
<reference evidence="2 3" key="1">
    <citation type="submission" date="2021-05" db="EMBL/GenBank/DDBJ databases">
        <title>A Polyphasic approach of four new species of the genus Ohtaekwangia: Ohtaekwangia histidinii sp. nov., Ohtaekwangia cretensis sp. nov., Ohtaekwangia indiensis sp. nov., Ohtaekwangia reichenbachii sp. nov. from diverse environment.</title>
        <authorList>
            <person name="Octaviana S."/>
        </authorList>
    </citation>
    <scope>NUCLEOTIDE SEQUENCE [LARGE SCALE GENOMIC DNA]</scope>
    <source>
        <strain evidence="2 3">PWU5</strain>
    </source>
</reference>
<dbReference type="PANTHER" id="PTHR28208">
    <property type="entry name" value="PHOSPHATIDATE PHOSPHATASE APP1"/>
    <property type="match status" value="1"/>
</dbReference>
<protein>
    <submittedName>
        <fullName evidence="2">DUF2183 domain-containing protein</fullName>
    </submittedName>
</protein>